<feature type="transmembrane region" description="Helical" evidence="8">
    <location>
        <begin position="110"/>
        <end position="133"/>
    </location>
</feature>
<keyword evidence="4 8" id="KW-1133">Transmembrane helix</keyword>
<keyword evidence="13" id="KW-1185">Reference proteome</keyword>
<dbReference type="SUPFAM" id="SSF52343">
    <property type="entry name" value="Ferredoxin reductase-like, C-terminal NADP-linked domain"/>
    <property type="match status" value="1"/>
</dbReference>
<dbReference type="PRINTS" id="PR00466">
    <property type="entry name" value="GP91PHOX"/>
</dbReference>
<feature type="domain" description="Ferric oxidoreductase" evidence="9">
    <location>
        <begin position="101"/>
        <end position="240"/>
    </location>
</feature>
<evidence type="ECO:0000313" key="13">
    <source>
        <dbReference type="Proteomes" id="UP000245591"/>
    </source>
</evidence>
<dbReference type="Proteomes" id="UP000245591">
    <property type="component" value="Unassembled WGS sequence"/>
</dbReference>
<dbReference type="InterPro" id="IPR013112">
    <property type="entry name" value="FAD-bd_8"/>
</dbReference>
<keyword evidence="6" id="KW-0406">Ion transport</keyword>
<protein>
    <recommendedName>
        <fullName evidence="14">FAD-binding FR-type domain-containing protein</fullName>
    </recommendedName>
</protein>
<feature type="domain" description="FAD-binding 8" evidence="10">
    <location>
        <begin position="304"/>
        <end position="357"/>
    </location>
</feature>
<dbReference type="InterPro" id="IPR039261">
    <property type="entry name" value="FNR_nucleotide-bd"/>
</dbReference>
<feature type="transmembrane region" description="Helical" evidence="8">
    <location>
        <begin position="56"/>
        <end position="77"/>
    </location>
</feature>
<dbReference type="InterPro" id="IPR000778">
    <property type="entry name" value="Cyt_b245_heavy_chain"/>
</dbReference>
<dbReference type="GO" id="GO:0016491">
    <property type="term" value="F:oxidoreductase activity"/>
    <property type="evidence" value="ECO:0007669"/>
    <property type="project" value="UniProtKB-KW"/>
</dbReference>
<comment type="subcellular location">
    <subcellularLocation>
        <location evidence="1">Membrane</location>
        <topology evidence="1">Multi-pass membrane protein</topology>
    </subcellularLocation>
</comment>
<keyword evidence="7 8" id="KW-0472">Membrane</keyword>
<keyword evidence="3" id="KW-0249">Electron transport</keyword>
<dbReference type="Pfam" id="PF01794">
    <property type="entry name" value="Ferric_reduct"/>
    <property type="match status" value="1"/>
</dbReference>
<evidence type="ECO:0000259" key="9">
    <source>
        <dbReference type="Pfam" id="PF01794"/>
    </source>
</evidence>
<evidence type="ECO:0008006" key="14">
    <source>
        <dbReference type="Google" id="ProtNLM"/>
    </source>
</evidence>
<feature type="transmembrane region" description="Helical" evidence="8">
    <location>
        <begin position="196"/>
        <end position="218"/>
    </location>
</feature>
<evidence type="ECO:0000256" key="6">
    <source>
        <dbReference type="ARBA" id="ARBA00023065"/>
    </source>
</evidence>
<dbReference type="GO" id="GO:0006811">
    <property type="term" value="P:monoatomic ion transport"/>
    <property type="evidence" value="ECO:0007669"/>
    <property type="project" value="UniProtKB-KW"/>
</dbReference>
<feature type="transmembrane region" description="Helical" evidence="8">
    <location>
        <begin position="12"/>
        <end position="36"/>
    </location>
</feature>
<gene>
    <name evidence="12" type="ORF">BB558_003540</name>
</gene>
<dbReference type="EMBL" id="MBFU01000335">
    <property type="protein sequence ID" value="PWA00406.1"/>
    <property type="molecule type" value="Genomic_DNA"/>
</dbReference>
<dbReference type="InterPro" id="IPR013130">
    <property type="entry name" value="Fe3_Rdtase_TM_dom"/>
</dbReference>
<dbReference type="Pfam" id="PF08022">
    <property type="entry name" value="FAD_binding_8"/>
    <property type="match status" value="1"/>
</dbReference>
<name>A0A2U1J5P5_SMIAN</name>
<dbReference type="GO" id="GO:0005886">
    <property type="term" value="C:plasma membrane"/>
    <property type="evidence" value="ECO:0007669"/>
    <property type="project" value="TreeGrafter"/>
</dbReference>
<proteinExistence type="predicted"/>
<keyword evidence="5" id="KW-0560">Oxidoreductase</keyword>
<evidence type="ECO:0000313" key="12">
    <source>
        <dbReference type="EMBL" id="PWA00406.1"/>
    </source>
</evidence>
<evidence type="ECO:0000256" key="3">
    <source>
        <dbReference type="ARBA" id="ARBA00022982"/>
    </source>
</evidence>
<evidence type="ECO:0000259" key="10">
    <source>
        <dbReference type="Pfam" id="PF08022"/>
    </source>
</evidence>
<dbReference type="InterPro" id="IPR013121">
    <property type="entry name" value="Fe_red_NAD-bd_6"/>
</dbReference>
<dbReference type="InterPro" id="IPR050369">
    <property type="entry name" value="RBOH/FRE"/>
</dbReference>
<evidence type="ECO:0000256" key="1">
    <source>
        <dbReference type="ARBA" id="ARBA00004141"/>
    </source>
</evidence>
<keyword evidence="6" id="KW-0813">Transport</keyword>
<sequence length="635" mass="71482">MITSINDFTSKFVLFNITNSGIFVILAVLQPIIYFVQISTSGSTTTSVKYFKATYALININLALTFLFMCYLLLSFIKKTILNFLSKSLIRKDGKIRIWGWRSIRFENTIGLHIFSAIWAIFWSAVHSAIAYINFYLNVKSDSASPSKRDVSNIKNNGYGVGLFTKRHDGNSHSPSTTGKGLNSDSFDGLDTGQDMLVTGFIGLGLLFLMFLTSLPIVRKRLYRFFYYTHHLFLVVVVVLSIHVGGFSIWLATMILYAIDRSVRLFYYSKTPNPKTVVVKRWSKRICELQIPAELLNLSSPQFSGKFIHIQIPKISSLEWHPFDVSSTINDNYIAVYIANTGKWTNSLFELLFGSQTPKETISPSPSNFSQENTDIVINNYVDTSLEIGFNTQNQSTENSESHSKSNTGSLSVPIKISYLYDSNMKNILENDTVLLVAGGTGISPMISIIKQVIRQSDTRNNSEKPVHKVSDIILVWTCSEPEAFDLLEETLEEISSCEMSRNISIELYSTNSLVLLKKLEKNPSLHQTAGTESENNEFTRNQKQSNFEKYSNFVKITVGRPNTKEIIKRIASQYGSNKRIGVTAAGPDSLVESAYRGVNYINRVSTRNSSESAGNQKIVLKSEINFYSGENWLK</sequence>
<evidence type="ECO:0000259" key="11">
    <source>
        <dbReference type="Pfam" id="PF08030"/>
    </source>
</evidence>
<dbReference type="CDD" id="cd06186">
    <property type="entry name" value="NOX_Duox_like_FAD_NADP"/>
    <property type="match status" value="1"/>
</dbReference>
<dbReference type="PANTHER" id="PTHR11972">
    <property type="entry name" value="NADPH OXIDASE"/>
    <property type="match status" value="1"/>
</dbReference>
<reference evidence="12 13" key="1">
    <citation type="journal article" date="2018" name="MBio">
        <title>Comparative Genomics Reveals the Core Gene Toolbox for the Fungus-Insect Symbiosis.</title>
        <authorList>
            <person name="Wang Y."/>
            <person name="Stata M."/>
            <person name="Wang W."/>
            <person name="Stajich J.E."/>
            <person name="White M.M."/>
            <person name="Moncalvo J.M."/>
        </authorList>
    </citation>
    <scope>NUCLEOTIDE SEQUENCE [LARGE SCALE GENOMIC DNA]</scope>
    <source>
        <strain evidence="12 13">AUS-126-30</strain>
    </source>
</reference>
<dbReference type="AlphaFoldDB" id="A0A2U1J5P5"/>
<evidence type="ECO:0000256" key="7">
    <source>
        <dbReference type="ARBA" id="ARBA00023136"/>
    </source>
</evidence>
<feature type="transmembrane region" description="Helical" evidence="8">
    <location>
        <begin position="230"/>
        <end position="259"/>
    </location>
</feature>
<keyword evidence="2 8" id="KW-0812">Transmembrane</keyword>
<comment type="caution">
    <text evidence="12">The sequence shown here is derived from an EMBL/GenBank/DDBJ whole genome shotgun (WGS) entry which is preliminary data.</text>
</comment>
<evidence type="ECO:0000256" key="2">
    <source>
        <dbReference type="ARBA" id="ARBA00022692"/>
    </source>
</evidence>
<organism evidence="12 13">
    <name type="scientific">Smittium angustum</name>
    <dbReference type="NCBI Taxonomy" id="133377"/>
    <lineage>
        <taxon>Eukaryota</taxon>
        <taxon>Fungi</taxon>
        <taxon>Fungi incertae sedis</taxon>
        <taxon>Zoopagomycota</taxon>
        <taxon>Kickxellomycotina</taxon>
        <taxon>Harpellomycetes</taxon>
        <taxon>Harpellales</taxon>
        <taxon>Legeriomycetaceae</taxon>
        <taxon>Smittium</taxon>
    </lineage>
</organism>
<feature type="domain" description="Ferric reductase NAD binding" evidence="11">
    <location>
        <begin position="432"/>
        <end position="597"/>
    </location>
</feature>
<evidence type="ECO:0000256" key="5">
    <source>
        <dbReference type="ARBA" id="ARBA00023002"/>
    </source>
</evidence>
<accession>A0A2U1J5P5</accession>
<dbReference type="Gene3D" id="3.40.50.80">
    <property type="entry name" value="Nucleotide-binding domain of ferredoxin-NADP reductase (FNR) module"/>
    <property type="match status" value="1"/>
</dbReference>
<dbReference type="Pfam" id="PF08030">
    <property type="entry name" value="NAD_binding_6"/>
    <property type="match status" value="1"/>
</dbReference>
<evidence type="ECO:0000256" key="4">
    <source>
        <dbReference type="ARBA" id="ARBA00022989"/>
    </source>
</evidence>
<evidence type="ECO:0000256" key="8">
    <source>
        <dbReference type="SAM" id="Phobius"/>
    </source>
</evidence>